<evidence type="ECO:0000313" key="1">
    <source>
        <dbReference type="EMBL" id="KKS13837.1"/>
    </source>
</evidence>
<sequence length="231" mass="26822">MKTFYNDITIIFLTLNKVPKKWVPYHREMLEKAADGAPIISVSREPMDFGTNIIQTEPASAVNIYWQTLKAAKIATTPYIAIAEDDTLYPREHYHGFRPSLDTFAYNKTRWGLNTWGLPIYYHAQRASHMTLIAPRKLAVEALEERFNKYPIDNAGGKNAGGELGKQWMEERLGVTLRKSVEFYTSDPVMYFQHIESIDPLNVNRKKRMSRIRALEIPYWGRSEDMIKKFV</sequence>
<dbReference type="AlphaFoldDB" id="A0A0G0WP35"/>
<dbReference type="Proteomes" id="UP000034753">
    <property type="component" value="Unassembled WGS sequence"/>
</dbReference>
<reference evidence="1 2" key="1">
    <citation type="journal article" date="2015" name="Nature">
        <title>rRNA introns, odd ribosomes, and small enigmatic genomes across a large radiation of phyla.</title>
        <authorList>
            <person name="Brown C.T."/>
            <person name="Hug L.A."/>
            <person name="Thomas B.C."/>
            <person name="Sharon I."/>
            <person name="Castelle C.J."/>
            <person name="Singh A."/>
            <person name="Wilkins M.J."/>
            <person name="Williams K.H."/>
            <person name="Banfield J.F."/>
        </authorList>
    </citation>
    <scope>NUCLEOTIDE SEQUENCE [LARGE SCALE GENOMIC DNA]</scope>
</reference>
<protein>
    <submittedName>
        <fullName evidence="1">Uncharacterized protein</fullName>
    </submittedName>
</protein>
<gene>
    <name evidence="1" type="ORF">UU67_C0015G0009</name>
</gene>
<proteinExistence type="predicted"/>
<name>A0A0G0WP35_9BACT</name>
<organism evidence="1 2">
    <name type="scientific">Candidatus Daviesbacteria bacterium GW2011_GWB1_41_5</name>
    <dbReference type="NCBI Taxonomy" id="1618429"/>
    <lineage>
        <taxon>Bacteria</taxon>
        <taxon>Candidatus Daviesiibacteriota</taxon>
    </lineage>
</organism>
<comment type="caution">
    <text evidence="1">The sequence shown here is derived from an EMBL/GenBank/DDBJ whole genome shotgun (WGS) entry which is preliminary data.</text>
</comment>
<evidence type="ECO:0000313" key="2">
    <source>
        <dbReference type="Proteomes" id="UP000034753"/>
    </source>
</evidence>
<dbReference type="EMBL" id="LCBN01000015">
    <property type="protein sequence ID" value="KKS13837.1"/>
    <property type="molecule type" value="Genomic_DNA"/>
</dbReference>
<accession>A0A0G0WP35</accession>